<keyword evidence="4" id="KW-1185">Reference proteome</keyword>
<organism evidence="3 4">
    <name type="scientific">Paraflavitalea soli</name>
    <dbReference type="NCBI Taxonomy" id="2315862"/>
    <lineage>
        <taxon>Bacteria</taxon>
        <taxon>Pseudomonadati</taxon>
        <taxon>Bacteroidota</taxon>
        <taxon>Chitinophagia</taxon>
        <taxon>Chitinophagales</taxon>
        <taxon>Chitinophagaceae</taxon>
        <taxon>Paraflavitalea</taxon>
    </lineage>
</organism>
<evidence type="ECO:0000259" key="2">
    <source>
        <dbReference type="PROSITE" id="PS50894"/>
    </source>
</evidence>
<dbReference type="RefSeq" id="WP_119051781.1">
    <property type="nucleotide sequence ID" value="NZ_CP032157.1"/>
</dbReference>
<protein>
    <submittedName>
        <fullName evidence="3">Hpt domain-containing protein</fullName>
    </submittedName>
</protein>
<dbReference type="GO" id="GO:0004672">
    <property type="term" value="F:protein kinase activity"/>
    <property type="evidence" value="ECO:0007669"/>
    <property type="project" value="UniProtKB-ARBA"/>
</dbReference>
<name>A0A3B7MS87_9BACT</name>
<dbReference type="KEGG" id="pseg:D3H65_18785"/>
<gene>
    <name evidence="3" type="ORF">D3H65_18785</name>
</gene>
<keyword evidence="1" id="KW-0597">Phosphoprotein</keyword>
<dbReference type="PROSITE" id="PS50894">
    <property type="entry name" value="HPT"/>
    <property type="match status" value="1"/>
</dbReference>
<accession>A0A3B7MS87</accession>
<dbReference type="EMBL" id="CP032157">
    <property type="protein sequence ID" value="AXY75900.1"/>
    <property type="molecule type" value="Genomic_DNA"/>
</dbReference>
<evidence type="ECO:0000313" key="4">
    <source>
        <dbReference type="Proteomes" id="UP000263900"/>
    </source>
</evidence>
<feature type="modified residue" description="Phosphohistidine" evidence="1">
    <location>
        <position position="67"/>
    </location>
</feature>
<sequence length="134" mass="15210">MNQPTLSKQFIFNEKINSDYLFSLYADDYSYIEEVFSVTLQHFDQDFESIQVAYAGGDITDLKKGVHKMKPAFGFVGLTDIQQICGAFEDACQEATEKDELKAGYKNLIASLEEGKLVLEAEYRKLKDFNANPL</sequence>
<dbReference type="Proteomes" id="UP000263900">
    <property type="component" value="Chromosome"/>
</dbReference>
<dbReference type="InterPro" id="IPR008207">
    <property type="entry name" value="Sig_transdc_His_kin_Hpt_dom"/>
</dbReference>
<dbReference type="InterPro" id="IPR036641">
    <property type="entry name" value="HPT_dom_sf"/>
</dbReference>
<dbReference type="Gene3D" id="1.20.120.160">
    <property type="entry name" value="HPT domain"/>
    <property type="match status" value="1"/>
</dbReference>
<feature type="domain" description="HPt" evidence="2">
    <location>
        <begin position="28"/>
        <end position="126"/>
    </location>
</feature>
<dbReference type="Pfam" id="PF01627">
    <property type="entry name" value="Hpt"/>
    <property type="match status" value="1"/>
</dbReference>
<dbReference type="SUPFAM" id="SSF47226">
    <property type="entry name" value="Histidine-containing phosphotransfer domain, HPT domain"/>
    <property type="match status" value="1"/>
</dbReference>
<dbReference type="OrthoDB" id="982275at2"/>
<proteinExistence type="predicted"/>
<reference evidence="3 4" key="1">
    <citation type="submission" date="2018-09" db="EMBL/GenBank/DDBJ databases">
        <title>Genome sequencing of strain 6GH32-13.</title>
        <authorList>
            <person name="Weon H.-Y."/>
            <person name="Heo J."/>
            <person name="Kwon S.-W."/>
        </authorList>
    </citation>
    <scope>NUCLEOTIDE SEQUENCE [LARGE SCALE GENOMIC DNA]</scope>
    <source>
        <strain evidence="3 4">5GH32-13</strain>
    </source>
</reference>
<evidence type="ECO:0000256" key="1">
    <source>
        <dbReference type="PROSITE-ProRule" id="PRU00110"/>
    </source>
</evidence>
<dbReference type="GO" id="GO:0000160">
    <property type="term" value="P:phosphorelay signal transduction system"/>
    <property type="evidence" value="ECO:0007669"/>
    <property type="project" value="InterPro"/>
</dbReference>
<evidence type="ECO:0000313" key="3">
    <source>
        <dbReference type="EMBL" id="AXY75900.1"/>
    </source>
</evidence>
<dbReference type="AlphaFoldDB" id="A0A3B7MS87"/>